<keyword evidence="5" id="KW-1185">Reference proteome</keyword>
<proteinExistence type="predicted"/>
<dbReference type="SMART" id="SM00220">
    <property type="entry name" value="S_TKc"/>
    <property type="match status" value="1"/>
</dbReference>
<dbReference type="PANTHER" id="PTHR44329">
    <property type="entry name" value="SERINE/THREONINE-PROTEIN KINASE TNNI3K-RELATED"/>
    <property type="match status" value="1"/>
</dbReference>
<dbReference type="AlphaFoldDB" id="A0ABD3F2Y4"/>
<organism evidence="3 5">
    <name type="scientific">Phytophthora oleae</name>
    <dbReference type="NCBI Taxonomy" id="2107226"/>
    <lineage>
        <taxon>Eukaryota</taxon>
        <taxon>Sar</taxon>
        <taxon>Stramenopiles</taxon>
        <taxon>Oomycota</taxon>
        <taxon>Peronosporomycetes</taxon>
        <taxon>Peronosporales</taxon>
        <taxon>Peronosporaceae</taxon>
        <taxon>Phytophthora</taxon>
    </lineage>
</organism>
<name>A0ABD3F2Y4_9STRA</name>
<sequence length="1155" mass="129840">MRLPYTKPKLKLSSSTGVLPMDDVSLSETVELLTQELLEKLCRRCEGPYVVFAGVVNRLRLLGILLLERDDLDTSVEGDEAIVNLLHQLNQSHLLRATEAPGQGKASPLRELRDAVARSQLAYVAYERIEDLRRVFMPEEAVEVEWRQEWEEHCSEHFQHFKMQLRTGILQRAAEEMPISEREEVLRDLESSLKGKAVVDRGLLQDAAALLGGLRCSHSHQEPEPELERPQPAPTSVTSPTGNADVSWHADLLALTPWQRHQATKGGFRTTKHKEYISAHEIDFHTTWLYQEKDDSSDSSSSSLFKGSWLDTTVAIQLTDNGIVSEEENGLEIGEEAVETFDRQVCTWFRLDHPNILKLFGGCDDTKCEIDVPVAPRVESTGLRFFVCEDAREGTLRQFLDQQHQRNTSKSTHTLHTWTKLYEASLGLKYLHQRGIVHGYNPKDSTRKRDPLLRWTAPERLGLGEMKSSSPPTMESDVFALGMCILEAVTMRAPWKPLPDSDVRVAMTTGVRLPPRPIGLFSDDQWALLTQMCSFDPRRRPKLSSVVHQLETFVKKAAAVKRIEEQTVTEEEDEDSPLELEERSFSDMLGAVQSMLGSAGEYSVMNEQMGARIIDIYSKLRIAASPWSGILVDNSAKPRQWWIQATQHHIEAARRERNASKKVHTGCFDWMVQLIICAPTELRTACSPSQLPPPSSVSFDERRQALQILAKVLDEFHACLVAVAQVPVNSLVLVCASRTRIAQEVYEFHTALDRLLKSTPALHTARTAKVHNWQESWDEQRRLQVCIAQGQESEEVEDEELFQHSDSRDLGRSSSLDSEAPVSTRVLRRTCRRRSTTTQLPTGAEFAAVGSAWDLHPVPEASDPLPEWFVPPEEVLFDPAQPFSRGSYGTVHKGKWLDSQVVVKNVIVKEDVTGESFRGEVAIWYSLNHPHIVNLYGACHLGGKPFFVCEHASLGNLIEYLRNRPGRDNHKVDVPEAWRKLYEAALGLQYLHQRGIIHQDLKCDNILVGSDGRAKLTDFGLSSQLLRHNPHKSVAEGSKPVGAVRWKAPELLKAAKSGGKVTPSMEADIFSFGMCIVQAVTGKFPWDKKYPDAAVSFMVRKGELPRKPKAFTPLQWQLVTHMCAFDPHKRPSVATVVKALGIIVSSEKLDATLLA</sequence>
<dbReference type="Pfam" id="PF07714">
    <property type="entry name" value="PK_Tyr_Ser-Thr"/>
    <property type="match status" value="2"/>
</dbReference>
<reference evidence="3 5" key="1">
    <citation type="submission" date="2024-09" db="EMBL/GenBank/DDBJ databases">
        <title>Genome sequencing and assembly of Phytophthora oleae, isolate VK10A, causative agent of rot of olive drupes.</title>
        <authorList>
            <person name="Conti Taguali S."/>
            <person name="Riolo M."/>
            <person name="La Spada F."/>
            <person name="Cacciola S.O."/>
            <person name="Dionisio G."/>
        </authorList>
    </citation>
    <scope>NUCLEOTIDE SEQUENCE [LARGE SCALE GENOMIC DNA]</scope>
    <source>
        <strain evidence="3 5">VK10A</strain>
    </source>
</reference>
<feature type="region of interest" description="Disordered" evidence="1">
    <location>
        <begin position="792"/>
        <end position="825"/>
    </location>
</feature>
<evidence type="ECO:0000313" key="4">
    <source>
        <dbReference type="EMBL" id="KAL3661160.1"/>
    </source>
</evidence>
<dbReference type="SUPFAM" id="SSF56112">
    <property type="entry name" value="Protein kinase-like (PK-like)"/>
    <property type="match status" value="2"/>
</dbReference>
<dbReference type="InterPro" id="IPR011009">
    <property type="entry name" value="Kinase-like_dom_sf"/>
</dbReference>
<evidence type="ECO:0000256" key="1">
    <source>
        <dbReference type="SAM" id="MobiDB-lite"/>
    </source>
</evidence>
<dbReference type="InterPro" id="IPR008271">
    <property type="entry name" value="Ser/Thr_kinase_AS"/>
</dbReference>
<comment type="caution">
    <text evidence="3">The sequence shown here is derived from an EMBL/GenBank/DDBJ whole genome shotgun (WGS) entry which is preliminary data.</text>
</comment>
<feature type="compositionally biased region" description="Basic and acidic residues" evidence="1">
    <location>
        <begin position="219"/>
        <end position="229"/>
    </location>
</feature>
<dbReference type="Gene3D" id="1.10.510.10">
    <property type="entry name" value="Transferase(Phosphotransferase) domain 1"/>
    <property type="match status" value="3"/>
</dbReference>
<evidence type="ECO:0000313" key="5">
    <source>
        <dbReference type="Proteomes" id="UP001632037"/>
    </source>
</evidence>
<feature type="domain" description="Protein kinase" evidence="2">
    <location>
        <begin position="877"/>
        <end position="1143"/>
    </location>
</feature>
<feature type="compositionally biased region" description="Basic and acidic residues" evidence="1">
    <location>
        <begin position="801"/>
        <end position="811"/>
    </location>
</feature>
<evidence type="ECO:0000313" key="3">
    <source>
        <dbReference type="EMBL" id="KAL3661158.1"/>
    </source>
</evidence>
<dbReference type="InterPro" id="IPR000719">
    <property type="entry name" value="Prot_kinase_dom"/>
</dbReference>
<gene>
    <name evidence="3" type="ORF">V7S43_013767</name>
    <name evidence="4" type="ORF">V7S43_013769</name>
</gene>
<dbReference type="PROSITE" id="PS50011">
    <property type="entry name" value="PROTEIN_KINASE_DOM"/>
    <property type="match status" value="2"/>
</dbReference>
<dbReference type="Proteomes" id="UP001632037">
    <property type="component" value="Unassembled WGS sequence"/>
</dbReference>
<dbReference type="EMBL" id="JBIMZQ010000037">
    <property type="protein sequence ID" value="KAL3661158.1"/>
    <property type="molecule type" value="Genomic_DNA"/>
</dbReference>
<feature type="domain" description="Protein kinase" evidence="2">
    <location>
        <begin position="290"/>
        <end position="554"/>
    </location>
</feature>
<feature type="region of interest" description="Disordered" evidence="1">
    <location>
        <begin position="217"/>
        <end position="243"/>
    </location>
</feature>
<dbReference type="InterPro" id="IPR051681">
    <property type="entry name" value="Ser/Thr_Kinases-Pseudokinases"/>
</dbReference>
<dbReference type="InterPro" id="IPR001245">
    <property type="entry name" value="Ser-Thr/Tyr_kinase_cat_dom"/>
</dbReference>
<dbReference type="PANTHER" id="PTHR44329:SF214">
    <property type="entry name" value="PROTEIN KINASE DOMAIN-CONTAINING PROTEIN"/>
    <property type="match status" value="1"/>
</dbReference>
<accession>A0ABD3F2Y4</accession>
<protein>
    <recommendedName>
        <fullName evidence="2">Protein kinase domain-containing protein</fullName>
    </recommendedName>
</protein>
<dbReference type="PROSITE" id="PS00108">
    <property type="entry name" value="PROTEIN_KINASE_ST"/>
    <property type="match status" value="1"/>
</dbReference>
<evidence type="ECO:0000259" key="2">
    <source>
        <dbReference type="PROSITE" id="PS50011"/>
    </source>
</evidence>
<dbReference type="EMBL" id="JBIMZQ010000037">
    <property type="protein sequence ID" value="KAL3661160.1"/>
    <property type="molecule type" value="Genomic_DNA"/>
</dbReference>